<keyword evidence="2" id="KW-1185">Reference proteome</keyword>
<dbReference type="EMBL" id="CAXAMM010036224">
    <property type="protein sequence ID" value="CAK9075514.1"/>
    <property type="molecule type" value="Genomic_DNA"/>
</dbReference>
<dbReference type="Proteomes" id="UP001642464">
    <property type="component" value="Unassembled WGS sequence"/>
</dbReference>
<sequence length="238" mass="26747">MVLLRELCGQPKMGQRHPLCHTSLLVSAASEMVPGNEDYFGVAEQKRIFPEPTDAAGWASRAFRASQSCEKALHQAQLKQAEAEKHAEIAQASTQQAQAAMLQAKVNSLAYAVKSPSLKPYLHFCQQIAERVRARPHEANSSAMIELRRFCAGLENFMDAASRRPETVATRSGLRLYDVPPKKYPEEPKWMQDVPEFHVPDGIEHSSTTSVTQFSAPYVWLPDDGRLPCRRERLRSFI</sequence>
<gene>
    <name evidence="1" type="ORF">SCF082_LOCUS36577</name>
</gene>
<comment type="caution">
    <text evidence="1">The sequence shown here is derived from an EMBL/GenBank/DDBJ whole genome shotgun (WGS) entry which is preliminary data.</text>
</comment>
<organism evidence="1 2">
    <name type="scientific">Durusdinium trenchii</name>
    <dbReference type="NCBI Taxonomy" id="1381693"/>
    <lineage>
        <taxon>Eukaryota</taxon>
        <taxon>Sar</taxon>
        <taxon>Alveolata</taxon>
        <taxon>Dinophyceae</taxon>
        <taxon>Suessiales</taxon>
        <taxon>Symbiodiniaceae</taxon>
        <taxon>Durusdinium</taxon>
    </lineage>
</organism>
<evidence type="ECO:0000313" key="1">
    <source>
        <dbReference type="EMBL" id="CAK9075514.1"/>
    </source>
</evidence>
<protein>
    <submittedName>
        <fullName evidence="1">Uncharacterized protein</fullName>
    </submittedName>
</protein>
<reference evidence="1 2" key="1">
    <citation type="submission" date="2024-02" db="EMBL/GenBank/DDBJ databases">
        <authorList>
            <person name="Chen Y."/>
            <person name="Shah S."/>
            <person name="Dougan E. K."/>
            <person name="Thang M."/>
            <person name="Chan C."/>
        </authorList>
    </citation>
    <scope>NUCLEOTIDE SEQUENCE [LARGE SCALE GENOMIC DNA]</scope>
</reference>
<evidence type="ECO:0000313" key="2">
    <source>
        <dbReference type="Proteomes" id="UP001642464"/>
    </source>
</evidence>
<accession>A0ABP0PKF1</accession>
<proteinExistence type="predicted"/>
<name>A0ABP0PKF1_9DINO</name>